<dbReference type="GO" id="GO:0016787">
    <property type="term" value="F:hydrolase activity"/>
    <property type="evidence" value="ECO:0007669"/>
    <property type="project" value="UniProtKB-KW"/>
</dbReference>
<dbReference type="InterPro" id="IPR041679">
    <property type="entry name" value="DNA2/NAM7-like_C"/>
</dbReference>
<accession>A0A7S0AMD8</accession>
<keyword evidence="2" id="KW-0378">Hydrolase</keyword>
<proteinExistence type="predicted"/>
<reference evidence="7" key="1">
    <citation type="submission" date="2021-01" db="EMBL/GenBank/DDBJ databases">
        <authorList>
            <person name="Corre E."/>
            <person name="Pelletier E."/>
            <person name="Niang G."/>
            <person name="Scheremetjew M."/>
            <person name="Finn R."/>
            <person name="Kale V."/>
            <person name="Holt S."/>
            <person name="Cochrane G."/>
            <person name="Meng A."/>
            <person name="Brown T."/>
            <person name="Cohen L."/>
        </authorList>
    </citation>
    <scope>NUCLEOTIDE SEQUENCE</scope>
    <source>
        <strain evidence="7">CCMP3303</strain>
    </source>
</reference>
<dbReference type="PANTHER" id="PTHR10887">
    <property type="entry name" value="DNA2/NAM7 HELICASE FAMILY"/>
    <property type="match status" value="1"/>
</dbReference>
<keyword evidence="1" id="KW-0547">Nucleotide-binding</keyword>
<feature type="region of interest" description="Disordered" evidence="5">
    <location>
        <begin position="214"/>
        <end position="233"/>
    </location>
</feature>
<sequence>MLMKQYRMHPDISAFPNAQFYGAKLSNGIAAGDRPLPQPSHLWPLLKNGARSCVAFVAAKQGKEKRTKRKSFCNQAEVDIVVSIAKDLLASGLKPEEIGIISPYKGQVVALKHTLHRANISIIPKQRKDGTTSIVEVNSVDAFQGSEKDVIIMSTVRANGRGAVGFLKDYRRMNVALTRAKRGVIVVGHPDTLRHDPSWKAWLEWYKDHTIEVDPAKAKKGKKSPKRRTRKKQ</sequence>
<evidence type="ECO:0000313" key="7">
    <source>
        <dbReference type="EMBL" id="CAD8368823.1"/>
    </source>
</evidence>
<dbReference type="GO" id="GO:0005524">
    <property type="term" value="F:ATP binding"/>
    <property type="evidence" value="ECO:0007669"/>
    <property type="project" value="UniProtKB-KW"/>
</dbReference>
<feature type="compositionally biased region" description="Basic residues" evidence="5">
    <location>
        <begin position="218"/>
        <end position="233"/>
    </location>
</feature>
<feature type="domain" description="DNA2/NAM7 helicase-like C-terminal" evidence="6">
    <location>
        <begin position="1"/>
        <end position="190"/>
    </location>
</feature>
<dbReference type="GO" id="GO:0004386">
    <property type="term" value="F:helicase activity"/>
    <property type="evidence" value="ECO:0007669"/>
    <property type="project" value="UniProtKB-KW"/>
</dbReference>
<dbReference type="Gene3D" id="3.40.50.300">
    <property type="entry name" value="P-loop containing nucleotide triphosphate hydrolases"/>
    <property type="match status" value="1"/>
</dbReference>
<dbReference type="AlphaFoldDB" id="A0A7S0AMD8"/>
<evidence type="ECO:0000256" key="4">
    <source>
        <dbReference type="ARBA" id="ARBA00022840"/>
    </source>
</evidence>
<dbReference type="GO" id="GO:0005694">
    <property type="term" value="C:chromosome"/>
    <property type="evidence" value="ECO:0007669"/>
    <property type="project" value="UniProtKB-ARBA"/>
</dbReference>
<dbReference type="InterPro" id="IPR027417">
    <property type="entry name" value="P-loop_NTPase"/>
</dbReference>
<keyword evidence="3" id="KW-0347">Helicase</keyword>
<evidence type="ECO:0000259" key="6">
    <source>
        <dbReference type="Pfam" id="PF13087"/>
    </source>
</evidence>
<dbReference type="Pfam" id="PF13087">
    <property type="entry name" value="AAA_12"/>
    <property type="match status" value="1"/>
</dbReference>
<evidence type="ECO:0000256" key="3">
    <source>
        <dbReference type="ARBA" id="ARBA00022806"/>
    </source>
</evidence>
<gene>
    <name evidence="7" type="ORF">MPOL1434_LOCUS5131</name>
</gene>
<evidence type="ECO:0000256" key="5">
    <source>
        <dbReference type="SAM" id="MobiDB-lite"/>
    </source>
</evidence>
<dbReference type="EMBL" id="HBEJ01008728">
    <property type="protein sequence ID" value="CAD8368823.1"/>
    <property type="molecule type" value="Transcribed_RNA"/>
</dbReference>
<dbReference type="CDD" id="cd18808">
    <property type="entry name" value="SF1_C_Upf1"/>
    <property type="match status" value="1"/>
</dbReference>
<organism evidence="7">
    <name type="scientific">Minutocellus polymorphus</name>
    <dbReference type="NCBI Taxonomy" id="265543"/>
    <lineage>
        <taxon>Eukaryota</taxon>
        <taxon>Sar</taxon>
        <taxon>Stramenopiles</taxon>
        <taxon>Ochrophyta</taxon>
        <taxon>Bacillariophyta</taxon>
        <taxon>Mediophyceae</taxon>
        <taxon>Cymatosirophycidae</taxon>
        <taxon>Cymatosirales</taxon>
        <taxon>Cymatosiraceae</taxon>
        <taxon>Minutocellus</taxon>
    </lineage>
</organism>
<name>A0A7S0AMD8_9STRA</name>
<protein>
    <recommendedName>
        <fullName evidence="6">DNA2/NAM7 helicase-like C-terminal domain-containing protein</fullName>
    </recommendedName>
</protein>
<evidence type="ECO:0000256" key="1">
    <source>
        <dbReference type="ARBA" id="ARBA00022741"/>
    </source>
</evidence>
<dbReference type="SUPFAM" id="SSF52540">
    <property type="entry name" value="P-loop containing nucleoside triphosphate hydrolases"/>
    <property type="match status" value="1"/>
</dbReference>
<evidence type="ECO:0000256" key="2">
    <source>
        <dbReference type="ARBA" id="ARBA00022801"/>
    </source>
</evidence>
<dbReference type="InterPro" id="IPR045055">
    <property type="entry name" value="DNA2/NAM7-like"/>
</dbReference>
<dbReference type="FunFam" id="3.40.50.300:FF:000326">
    <property type="entry name" value="P-loop containing nucleoside triphosphate hydrolase"/>
    <property type="match status" value="1"/>
</dbReference>
<dbReference type="InterPro" id="IPR047187">
    <property type="entry name" value="SF1_C_Upf1"/>
</dbReference>
<keyword evidence="4" id="KW-0067">ATP-binding</keyword>
<dbReference type="PANTHER" id="PTHR10887:SF495">
    <property type="entry name" value="HELICASE SENATAXIN ISOFORM X1-RELATED"/>
    <property type="match status" value="1"/>
</dbReference>